<evidence type="ECO:0000259" key="4">
    <source>
        <dbReference type="PROSITE" id="PS50106"/>
    </source>
</evidence>
<keyword evidence="3" id="KW-0472">Membrane</keyword>
<comment type="catalytic activity">
    <reaction evidence="1">
        <text>Hydrolysis of proteins in presence of ATP.</text>
        <dbReference type="EC" id="3.4.21.53"/>
    </reaction>
</comment>
<dbReference type="InterPro" id="IPR036034">
    <property type="entry name" value="PDZ_sf"/>
</dbReference>
<reference evidence="6 7" key="1">
    <citation type="journal article" date="2019" name="Int. J. Syst. Evol. Microbiol.">
        <title>The Global Catalogue of Microorganisms (GCM) 10K type strain sequencing project: providing services to taxonomists for standard genome sequencing and annotation.</title>
        <authorList>
            <consortium name="The Broad Institute Genomics Platform"/>
            <consortium name="The Broad Institute Genome Sequencing Center for Infectious Disease"/>
            <person name="Wu L."/>
            <person name="Ma J."/>
        </authorList>
    </citation>
    <scope>NUCLEOTIDE SEQUENCE [LARGE SCALE GENOMIC DNA]</scope>
    <source>
        <strain evidence="6 7">JCM 14545</strain>
    </source>
</reference>
<sequence length="407" mass="42710">MAWPALRSYTGHRTLSRVSERPDETAAHGTRRPSAAPGATTAAEPDPVQGDGGRGATEHPQGPRGRTMTRRTWTLVASFLLVVVFGLTGAFVRVPYVAVGPGPTYDTLGQSGGKPVIEINGQQTYPTSGELRMTTISLTDEVTLFGALGLWVSGRYALAPREDYYKPGESDEQVKKENVKQFQDSQSNAEVAALRHLGFPTKVLANNVVAGSPADHVLSAGDRLLTVNGKPISKEEDVRAALAGTKPGETISLSFQHEGQPQRTETLTLAQNADRKEGFIGLSPIDRADVPFDVKISLQDVGGPSAGLMFALAIVDRLTPGEMVAGEHIAGTGEIDEKGNVGPIGGISFKVVGAREAGATVFLTPAANCTEAAAAVPDGLKLVKVTNLDSALDALDDLKAGRPAPSC</sequence>
<dbReference type="InterPro" id="IPR014721">
    <property type="entry name" value="Ribsml_uS5_D2-typ_fold_subgr"/>
</dbReference>
<feature type="domain" description="Lon proteolytic" evidence="5">
    <location>
        <begin position="244"/>
        <end position="398"/>
    </location>
</feature>
<keyword evidence="1" id="KW-0645">Protease</keyword>
<accession>A0ABN2SEM4</accession>
<feature type="region of interest" description="Disordered" evidence="2">
    <location>
        <begin position="1"/>
        <end position="68"/>
    </location>
</feature>
<dbReference type="Pfam" id="PF13180">
    <property type="entry name" value="PDZ_2"/>
    <property type="match status" value="1"/>
</dbReference>
<comment type="similarity">
    <text evidence="1">Belongs to the peptidase S16 family.</text>
</comment>
<dbReference type="PROSITE" id="PS51786">
    <property type="entry name" value="LON_PROTEOLYTIC"/>
    <property type="match status" value="1"/>
</dbReference>
<comment type="caution">
    <text evidence="6">The sequence shown here is derived from an EMBL/GenBank/DDBJ whole genome shotgun (WGS) entry which is preliminary data.</text>
</comment>
<keyword evidence="3" id="KW-1133">Transmembrane helix</keyword>
<keyword evidence="1" id="KW-0720">Serine protease</keyword>
<dbReference type="PANTHER" id="PTHR10046">
    <property type="entry name" value="ATP DEPENDENT LON PROTEASE FAMILY MEMBER"/>
    <property type="match status" value="1"/>
</dbReference>
<dbReference type="InterPro" id="IPR027065">
    <property type="entry name" value="Lon_Prtase"/>
</dbReference>
<organism evidence="6 7">
    <name type="scientific">Amycolatopsis minnesotensis</name>
    <dbReference type="NCBI Taxonomy" id="337894"/>
    <lineage>
        <taxon>Bacteria</taxon>
        <taxon>Bacillati</taxon>
        <taxon>Actinomycetota</taxon>
        <taxon>Actinomycetes</taxon>
        <taxon>Pseudonocardiales</taxon>
        <taxon>Pseudonocardiaceae</taxon>
        <taxon>Amycolatopsis</taxon>
    </lineage>
</organism>
<protein>
    <recommendedName>
        <fullName evidence="1">endopeptidase La</fullName>
        <ecNumber evidence="1">3.4.21.53</ecNumber>
    </recommendedName>
</protein>
<dbReference type="Gene3D" id="2.30.42.10">
    <property type="match status" value="1"/>
</dbReference>
<dbReference type="Pfam" id="PF05362">
    <property type="entry name" value="Lon_C"/>
    <property type="match status" value="1"/>
</dbReference>
<evidence type="ECO:0000256" key="1">
    <source>
        <dbReference type="PROSITE-ProRule" id="PRU01122"/>
    </source>
</evidence>
<dbReference type="InterPro" id="IPR001478">
    <property type="entry name" value="PDZ"/>
</dbReference>
<dbReference type="SUPFAM" id="SSF50156">
    <property type="entry name" value="PDZ domain-like"/>
    <property type="match status" value="1"/>
</dbReference>
<feature type="active site" evidence="1">
    <location>
        <position position="350"/>
    </location>
</feature>
<gene>
    <name evidence="6" type="ORF">GCM10009754_73630</name>
</gene>
<dbReference type="EMBL" id="BAAANN010000042">
    <property type="protein sequence ID" value="GAA1985313.1"/>
    <property type="molecule type" value="Genomic_DNA"/>
</dbReference>
<dbReference type="EC" id="3.4.21.53" evidence="1"/>
<keyword evidence="3" id="KW-0812">Transmembrane</keyword>
<evidence type="ECO:0000256" key="3">
    <source>
        <dbReference type="SAM" id="Phobius"/>
    </source>
</evidence>
<evidence type="ECO:0000313" key="7">
    <source>
        <dbReference type="Proteomes" id="UP001501116"/>
    </source>
</evidence>
<feature type="active site" evidence="1">
    <location>
        <position position="305"/>
    </location>
</feature>
<feature type="domain" description="PDZ" evidence="4">
    <location>
        <begin position="178"/>
        <end position="259"/>
    </location>
</feature>
<dbReference type="SUPFAM" id="SSF54211">
    <property type="entry name" value="Ribosomal protein S5 domain 2-like"/>
    <property type="match status" value="1"/>
</dbReference>
<dbReference type="PROSITE" id="PS50106">
    <property type="entry name" value="PDZ"/>
    <property type="match status" value="1"/>
</dbReference>
<evidence type="ECO:0000259" key="5">
    <source>
        <dbReference type="PROSITE" id="PS51786"/>
    </source>
</evidence>
<keyword evidence="7" id="KW-1185">Reference proteome</keyword>
<feature type="transmembrane region" description="Helical" evidence="3">
    <location>
        <begin position="73"/>
        <end position="92"/>
    </location>
</feature>
<evidence type="ECO:0000313" key="6">
    <source>
        <dbReference type="EMBL" id="GAA1985313.1"/>
    </source>
</evidence>
<dbReference type="Gene3D" id="3.30.230.10">
    <property type="match status" value="1"/>
</dbReference>
<dbReference type="Proteomes" id="UP001501116">
    <property type="component" value="Unassembled WGS sequence"/>
</dbReference>
<proteinExistence type="inferred from homology"/>
<dbReference type="SMART" id="SM00228">
    <property type="entry name" value="PDZ"/>
    <property type="match status" value="1"/>
</dbReference>
<keyword evidence="1" id="KW-0378">Hydrolase</keyword>
<dbReference type="InterPro" id="IPR020568">
    <property type="entry name" value="Ribosomal_Su5_D2-typ_SF"/>
</dbReference>
<name>A0ABN2SEM4_9PSEU</name>
<evidence type="ECO:0000256" key="2">
    <source>
        <dbReference type="SAM" id="MobiDB-lite"/>
    </source>
</evidence>
<dbReference type="InterPro" id="IPR008269">
    <property type="entry name" value="Lon_proteolytic"/>
</dbReference>